<evidence type="ECO:0000256" key="1">
    <source>
        <dbReference type="ARBA" id="ARBA00001968"/>
    </source>
</evidence>
<evidence type="ECO:0000313" key="8">
    <source>
        <dbReference type="EMBL" id="CAB4034696.1"/>
    </source>
</evidence>
<evidence type="ECO:0000256" key="2">
    <source>
        <dbReference type="ARBA" id="ARBA00004123"/>
    </source>
</evidence>
<keyword evidence="4" id="KW-0540">Nuclease</keyword>
<evidence type="ECO:0000256" key="4">
    <source>
        <dbReference type="ARBA" id="ARBA00022722"/>
    </source>
</evidence>
<proteinExistence type="inferred from homology"/>
<dbReference type="PANTHER" id="PTHR22930:SF276">
    <property type="entry name" value="KRAB DOMAIN-CONTAINING PROTEIN"/>
    <property type="match status" value="1"/>
</dbReference>
<comment type="cofactor">
    <cofactor evidence="1">
        <name>a divalent metal cation</name>
        <dbReference type="ChEBI" id="CHEBI:60240"/>
    </cofactor>
</comment>
<keyword evidence="9" id="KW-1185">Reference proteome</keyword>
<dbReference type="GO" id="GO:0046872">
    <property type="term" value="F:metal ion binding"/>
    <property type="evidence" value="ECO:0007669"/>
    <property type="project" value="UniProtKB-KW"/>
</dbReference>
<evidence type="ECO:0000256" key="5">
    <source>
        <dbReference type="ARBA" id="ARBA00022723"/>
    </source>
</evidence>
<dbReference type="InterPro" id="IPR045249">
    <property type="entry name" value="HARBI1-like"/>
</dbReference>
<dbReference type="EMBL" id="CACRXK020020338">
    <property type="protein sequence ID" value="CAB4034696.1"/>
    <property type="molecule type" value="Genomic_DNA"/>
</dbReference>
<name>A0A7D9JR02_PARCT</name>
<dbReference type="GO" id="GO:0016787">
    <property type="term" value="F:hydrolase activity"/>
    <property type="evidence" value="ECO:0007669"/>
    <property type="project" value="UniProtKB-KW"/>
</dbReference>
<keyword evidence="6" id="KW-0378">Hydrolase</keyword>
<keyword evidence="5" id="KW-0479">Metal-binding</keyword>
<evidence type="ECO:0000256" key="6">
    <source>
        <dbReference type="ARBA" id="ARBA00022801"/>
    </source>
</evidence>
<dbReference type="InterPro" id="IPR027806">
    <property type="entry name" value="HARBI1_dom"/>
</dbReference>
<evidence type="ECO:0000256" key="7">
    <source>
        <dbReference type="ARBA" id="ARBA00023242"/>
    </source>
</evidence>
<evidence type="ECO:0000313" key="9">
    <source>
        <dbReference type="Proteomes" id="UP001152795"/>
    </source>
</evidence>
<comment type="similarity">
    <text evidence="3">Belongs to the HARBI1 family.</text>
</comment>
<protein>
    <submittedName>
        <fullName evidence="8">Uncharacterized protein</fullName>
    </submittedName>
</protein>
<organism evidence="8 9">
    <name type="scientific">Paramuricea clavata</name>
    <name type="common">Red gorgonian</name>
    <name type="synonym">Violescent sea-whip</name>
    <dbReference type="NCBI Taxonomy" id="317549"/>
    <lineage>
        <taxon>Eukaryota</taxon>
        <taxon>Metazoa</taxon>
        <taxon>Cnidaria</taxon>
        <taxon>Anthozoa</taxon>
        <taxon>Octocorallia</taxon>
        <taxon>Malacalcyonacea</taxon>
        <taxon>Plexauridae</taxon>
        <taxon>Paramuricea</taxon>
    </lineage>
</organism>
<accession>A0A7D9JR02</accession>
<keyword evidence="7" id="KW-0539">Nucleus</keyword>
<sequence length="270" mass="31023">MKKEAFLYLCRDLAPFLEKQQTRFRETIPVSKRISIALWRLASGHDCRSLGQLFGVGRSTCCKITHHVSDALVSVFLKRFIATVSNERVQETKEAFRIMSGLPQCVGAVDGCHIPILAPREHHCDYFNRKHFHSIILQAVVDHKRRFQDIYIGWPRRVHDARVLANSSLYTKGQNGTLFPDDVQIIDEVEVPLYLVGDTAYPLLPWLLKQTAACCVLHNLCEMQEEEFEEDWRVEPDVDGHNINNPEGDEEDAEDVRDVLKGMLQRQRGL</sequence>
<dbReference type="Proteomes" id="UP001152795">
    <property type="component" value="Unassembled WGS sequence"/>
</dbReference>
<gene>
    <name evidence="8" type="ORF">PACLA_8A034648</name>
</gene>
<dbReference type="PANTHER" id="PTHR22930">
    <property type="match status" value="1"/>
</dbReference>
<dbReference type="GO" id="GO:0005634">
    <property type="term" value="C:nucleus"/>
    <property type="evidence" value="ECO:0007669"/>
    <property type="project" value="UniProtKB-SubCell"/>
</dbReference>
<dbReference type="Pfam" id="PF13359">
    <property type="entry name" value="DDE_Tnp_4"/>
    <property type="match status" value="1"/>
</dbReference>
<comment type="subcellular location">
    <subcellularLocation>
        <location evidence="2">Nucleus</location>
    </subcellularLocation>
</comment>
<evidence type="ECO:0000256" key="3">
    <source>
        <dbReference type="ARBA" id="ARBA00006958"/>
    </source>
</evidence>
<dbReference type="AlphaFoldDB" id="A0A7D9JR02"/>
<dbReference type="OrthoDB" id="2668416at2759"/>
<comment type="caution">
    <text evidence="8">The sequence shown here is derived from an EMBL/GenBank/DDBJ whole genome shotgun (WGS) entry which is preliminary data.</text>
</comment>
<dbReference type="GO" id="GO:0004518">
    <property type="term" value="F:nuclease activity"/>
    <property type="evidence" value="ECO:0007669"/>
    <property type="project" value="UniProtKB-KW"/>
</dbReference>
<reference evidence="8" key="1">
    <citation type="submission" date="2020-04" db="EMBL/GenBank/DDBJ databases">
        <authorList>
            <person name="Alioto T."/>
            <person name="Alioto T."/>
            <person name="Gomez Garrido J."/>
        </authorList>
    </citation>
    <scope>NUCLEOTIDE SEQUENCE</scope>
    <source>
        <strain evidence="8">A484AB</strain>
    </source>
</reference>